<dbReference type="RefSeq" id="WP_271299312.1">
    <property type="nucleotide sequence ID" value="NZ_JBBBDM010000001.1"/>
</dbReference>
<proteinExistence type="predicted"/>
<dbReference type="InterPro" id="IPR036390">
    <property type="entry name" value="WH_DNA-bd_sf"/>
</dbReference>
<reference evidence="1 2" key="1">
    <citation type="journal article" date="2013" name="Int. J. Syst. Evol. Microbiol.">
        <title>Sphingomonas kyungheensis sp. nov., a bacterium with ginsenoside-converting activity isolated from soil of a ginseng field.</title>
        <authorList>
            <person name="Son H.M."/>
            <person name="Yang J.E."/>
            <person name="Park Y."/>
            <person name="Han C.K."/>
            <person name="Kim S.G."/>
            <person name="Kook M."/>
            <person name="Yi T.H."/>
        </authorList>
    </citation>
    <scope>NUCLEOTIDE SEQUENCE [LARGE SCALE GENOMIC DNA]</scope>
    <source>
        <strain evidence="1 2">LMG 26582</strain>
    </source>
</reference>
<dbReference type="SUPFAM" id="SSF46785">
    <property type="entry name" value="Winged helix' DNA-binding domain"/>
    <property type="match status" value="1"/>
</dbReference>
<dbReference type="Gene3D" id="1.10.10.10">
    <property type="entry name" value="Winged helix-like DNA-binding domain superfamily/Winged helix DNA-binding domain"/>
    <property type="match status" value="1"/>
</dbReference>
<keyword evidence="2" id="KW-1185">Reference proteome</keyword>
<sequence length="150" mass="16295">MVRQKPKTASSGRTTGPMPQVRRIDFWAKAIAARSPAMLEHLQGVARALVAARRAMRTTLPPEFVNNPPMDLLYTVFLADDHCATLPPLIAATGVSAPVARRWIDLLVERDLVYESAGMIRLTDAGLILVAETCQAVIASQTGVDEMSLN</sequence>
<dbReference type="Proteomes" id="UP001367771">
    <property type="component" value="Unassembled WGS sequence"/>
</dbReference>
<comment type="caution">
    <text evidence="1">The sequence shown here is derived from an EMBL/GenBank/DDBJ whole genome shotgun (WGS) entry which is preliminary data.</text>
</comment>
<evidence type="ECO:0000313" key="1">
    <source>
        <dbReference type="EMBL" id="MEI5686020.1"/>
    </source>
</evidence>
<accession>A0ABU8H0B9</accession>
<gene>
    <name evidence="1" type="ORF">V8201_02885</name>
</gene>
<name>A0ABU8H0B9_9SPHN</name>
<evidence type="ECO:0008006" key="3">
    <source>
        <dbReference type="Google" id="ProtNLM"/>
    </source>
</evidence>
<protein>
    <recommendedName>
        <fullName evidence="3">HTH marR-type domain-containing protein</fullName>
    </recommendedName>
</protein>
<organism evidence="1 2">
    <name type="scientific">Sphingomonas kyungheensis</name>
    <dbReference type="NCBI Taxonomy" id="1069987"/>
    <lineage>
        <taxon>Bacteria</taxon>
        <taxon>Pseudomonadati</taxon>
        <taxon>Pseudomonadota</taxon>
        <taxon>Alphaproteobacteria</taxon>
        <taxon>Sphingomonadales</taxon>
        <taxon>Sphingomonadaceae</taxon>
        <taxon>Sphingomonas</taxon>
    </lineage>
</organism>
<dbReference type="InterPro" id="IPR036388">
    <property type="entry name" value="WH-like_DNA-bd_sf"/>
</dbReference>
<evidence type="ECO:0000313" key="2">
    <source>
        <dbReference type="Proteomes" id="UP001367771"/>
    </source>
</evidence>
<dbReference type="EMBL" id="JBBBDM010000001">
    <property type="protein sequence ID" value="MEI5686020.1"/>
    <property type="molecule type" value="Genomic_DNA"/>
</dbReference>